<keyword evidence="6 7" id="KW-0472">Membrane</keyword>
<dbReference type="PANTHER" id="PTHR43163">
    <property type="entry name" value="DIPEPTIDE TRANSPORT SYSTEM PERMEASE PROTEIN DPPB-RELATED"/>
    <property type="match status" value="1"/>
</dbReference>
<feature type="transmembrane region" description="Helical" evidence="7">
    <location>
        <begin position="112"/>
        <end position="138"/>
    </location>
</feature>
<evidence type="ECO:0000256" key="5">
    <source>
        <dbReference type="ARBA" id="ARBA00022989"/>
    </source>
</evidence>
<name>A0A382AX25_9ZZZZ</name>
<feature type="domain" description="ABC transmembrane type-1" evidence="8">
    <location>
        <begin position="76"/>
        <end position="284"/>
    </location>
</feature>
<evidence type="ECO:0000256" key="6">
    <source>
        <dbReference type="ARBA" id="ARBA00023136"/>
    </source>
</evidence>
<keyword evidence="5 7" id="KW-1133">Transmembrane helix</keyword>
<dbReference type="SUPFAM" id="SSF161098">
    <property type="entry name" value="MetI-like"/>
    <property type="match status" value="1"/>
</dbReference>
<dbReference type="InterPro" id="IPR000515">
    <property type="entry name" value="MetI-like"/>
</dbReference>
<sequence>MSILFIITHMIPGDPVSIALGPRATTEMKEEYRARMGIDLPIYVQYGRFVSHVLHGNLGKDVFSGLPVLNIVSSQLPHTVILVCVAIGWSAILGIILGCFSALHRNSVLDRFVGVITVGAIAIPSFVVSLYSLLLFAVTLKVLPALGAGESGDIADQLKHLILPGFALGLGWVGYIARMVRASMLEVMGENFIRAAKAYGLPGHTIVSKYALKIAILPTVTLLGVGVGNMLSGALFAEIVFARPGIGKLIYDMVLMRNFPVVQGAVLVTTALFVLCALMADMLNSILDPRVRANL</sequence>
<dbReference type="InterPro" id="IPR035906">
    <property type="entry name" value="MetI-like_sf"/>
</dbReference>
<reference evidence="9" key="1">
    <citation type="submission" date="2018-05" db="EMBL/GenBank/DDBJ databases">
        <authorList>
            <person name="Lanie J.A."/>
            <person name="Ng W.-L."/>
            <person name="Kazmierczak K.M."/>
            <person name="Andrzejewski T.M."/>
            <person name="Davidsen T.M."/>
            <person name="Wayne K.J."/>
            <person name="Tettelin H."/>
            <person name="Glass J.I."/>
            <person name="Rusch D."/>
            <person name="Podicherti R."/>
            <person name="Tsui H.-C.T."/>
            <person name="Winkler M.E."/>
        </authorList>
    </citation>
    <scope>NUCLEOTIDE SEQUENCE</scope>
</reference>
<accession>A0A382AX25</accession>
<gene>
    <name evidence="9" type="ORF">METZ01_LOCUS158863</name>
</gene>
<feature type="transmembrane region" description="Helical" evidence="7">
    <location>
        <begin position="261"/>
        <end position="280"/>
    </location>
</feature>
<comment type="subcellular location">
    <subcellularLocation>
        <location evidence="1">Cell membrane</location>
        <topology evidence="1">Multi-pass membrane protein</topology>
    </subcellularLocation>
</comment>
<evidence type="ECO:0000256" key="3">
    <source>
        <dbReference type="ARBA" id="ARBA00022475"/>
    </source>
</evidence>
<dbReference type="Pfam" id="PF00528">
    <property type="entry name" value="BPD_transp_1"/>
    <property type="match status" value="1"/>
</dbReference>
<organism evidence="9">
    <name type="scientific">marine metagenome</name>
    <dbReference type="NCBI Taxonomy" id="408172"/>
    <lineage>
        <taxon>unclassified sequences</taxon>
        <taxon>metagenomes</taxon>
        <taxon>ecological metagenomes</taxon>
    </lineage>
</organism>
<feature type="transmembrane region" description="Helical" evidence="7">
    <location>
        <begin position="158"/>
        <end position="177"/>
    </location>
</feature>
<dbReference type="GO" id="GO:0071916">
    <property type="term" value="F:dipeptide transmembrane transporter activity"/>
    <property type="evidence" value="ECO:0007669"/>
    <property type="project" value="TreeGrafter"/>
</dbReference>
<evidence type="ECO:0000256" key="4">
    <source>
        <dbReference type="ARBA" id="ARBA00022692"/>
    </source>
</evidence>
<dbReference type="EMBL" id="UINC01027184">
    <property type="protein sequence ID" value="SVB06009.1"/>
    <property type="molecule type" value="Genomic_DNA"/>
</dbReference>
<dbReference type="PANTHER" id="PTHR43163:SF6">
    <property type="entry name" value="DIPEPTIDE TRANSPORT SYSTEM PERMEASE PROTEIN DPPB-RELATED"/>
    <property type="match status" value="1"/>
</dbReference>
<feature type="transmembrane region" description="Helical" evidence="7">
    <location>
        <begin position="79"/>
        <end position="100"/>
    </location>
</feature>
<dbReference type="Pfam" id="PF19300">
    <property type="entry name" value="BPD_transp_1_N"/>
    <property type="match status" value="1"/>
</dbReference>
<proteinExistence type="predicted"/>
<evidence type="ECO:0000259" key="8">
    <source>
        <dbReference type="PROSITE" id="PS50928"/>
    </source>
</evidence>
<keyword evidence="3" id="KW-1003">Cell membrane</keyword>
<dbReference type="InterPro" id="IPR045621">
    <property type="entry name" value="BPD_transp_1_N"/>
</dbReference>
<evidence type="ECO:0000256" key="7">
    <source>
        <dbReference type="SAM" id="Phobius"/>
    </source>
</evidence>
<keyword evidence="2" id="KW-0813">Transport</keyword>
<dbReference type="AlphaFoldDB" id="A0A382AX25"/>
<evidence type="ECO:0000256" key="1">
    <source>
        <dbReference type="ARBA" id="ARBA00004651"/>
    </source>
</evidence>
<dbReference type="PROSITE" id="PS50928">
    <property type="entry name" value="ABC_TM1"/>
    <property type="match status" value="1"/>
</dbReference>
<evidence type="ECO:0000313" key="9">
    <source>
        <dbReference type="EMBL" id="SVB06009.1"/>
    </source>
</evidence>
<evidence type="ECO:0000256" key="2">
    <source>
        <dbReference type="ARBA" id="ARBA00022448"/>
    </source>
</evidence>
<dbReference type="CDD" id="cd06261">
    <property type="entry name" value="TM_PBP2"/>
    <property type="match status" value="1"/>
</dbReference>
<feature type="transmembrane region" description="Helical" evidence="7">
    <location>
        <begin position="214"/>
        <end position="241"/>
    </location>
</feature>
<keyword evidence="4 7" id="KW-0812">Transmembrane</keyword>
<dbReference type="GO" id="GO:0005886">
    <property type="term" value="C:plasma membrane"/>
    <property type="evidence" value="ECO:0007669"/>
    <property type="project" value="UniProtKB-SubCell"/>
</dbReference>
<dbReference type="Gene3D" id="1.10.3720.10">
    <property type="entry name" value="MetI-like"/>
    <property type="match status" value="1"/>
</dbReference>
<protein>
    <recommendedName>
        <fullName evidence="8">ABC transmembrane type-1 domain-containing protein</fullName>
    </recommendedName>
</protein>